<dbReference type="RefSeq" id="WP_042459560.1">
    <property type="nucleotide sequence ID" value="NZ_BBPN01000060.1"/>
</dbReference>
<proteinExistence type="predicted"/>
<keyword evidence="2" id="KW-1185">Reference proteome</keyword>
<dbReference type="eggNOG" id="ENOG5030PM1">
    <property type="taxonomic scope" value="Bacteria"/>
</dbReference>
<dbReference type="STRING" id="235985.SAMN05414137_14531"/>
<organism evidence="1 2">
    <name type="scientific">Streptacidiphilus jiangxiensis</name>
    <dbReference type="NCBI Taxonomy" id="235985"/>
    <lineage>
        <taxon>Bacteria</taxon>
        <taxon>Bacillati</taxon>
        <taxon>Actinomycetota</taxon>
        <taxon>Actinomycetes</taxon>
        <taxon>Kitasatosporales</taxon>
        <taxon>Streptomycetaceae</taxon>
        <taxon>Streptacidiphilus</taxon>
    </lineage>
</organism>
<reference evidence="2" key="1">
    <citation type="submission" date="2016-10" db="EMBL/GenBank/DDBJ databases">
        <authorList>
            <person name="Varghese N."/>
        </authorList>
    </citation>
    <scope>NUCLEOTIDE SEQUENCE [LARGE SCALE GENOMIC DNA]</scope>
    <source>
        <strain evidence="2">DSM 45096 / BCRC 16803 / CGMCC 4.1857 / CIP 109030 / JCM 12277 / KCTC 19219 / NBRC 100920 / 33214</strain>
    </source>
</reference>
<dbReference type="EMBL" id="FOAZ01000045">
    <property type="protein sequence ID" value="SEM70336.1"/>
    <property type="molecule type" value="Genomic_DNA"/>
</dbReference>
<dbReference type="OrthoDB" id="3855082at2"/>
<sequence length="86" mass="9686">MLTLTHTRDDGTVLTCPHPPAMVAAALRQIGWKTRTDGHRRLRGSAGRAADERRIRLTRKALHRRGFTVLPARTPAPGRWARASRR</sequence>
<gene>
    <name evidence="1" type="ORF">SAMN05414137_14531</name>
</gene>
<evidence type="ECO:0000313" key="2">
    <source>
        <dbReference type="Proteomes" id="UP000183015"/>
    </source>
</evidence>
<evidence type="ECO:0000313" key="1">
    <source>
        <dbReference type="EMBL" id="SEM70336.1"/>
    </source>
</evidence>
<accession>A0A1H8AIK7</accession>
<dbReference type="Proteomes" id="UP000183015">
    <property type="component" value="Unassembled WGS sequence"/>
</dbReference>
<dbReference type="AlphaFoldDB" id="A0A1H8AIK7"/>
<name>A0A1H8AIK7_STRJI</name>
<protein>
    <submittedName>
        <fullName evidence="1">Uncharacterized protein</fullName>
    </submittedName>
</protein>